<dbReference type="AlphaFoldDB" id="A0AAN6FB60"/>
<dbReference type="GO" id="GO:0005783">
    <property type="term" value="C:endoplasmic reticulum"/>
    <property type="evidence" value="ECO:0007669"/>
    <property type="project" value="TreeGrafter"/>
</dbReference>
<proteinExistence type="predicted"/>
<gene>
    <name evidence="2" type="ORF">LTR82_015803</name>
</gene>
<name>A0AAN6FB60_9PEZI</name>
<sequence>MGDLFGSQWIGEDEFARRNKRFWEVFKGTDRVPRGITDVSGRAERLGQDAAWEKRVIALAGNHDIGYAGEIDRHRIERFEDKFGGVNWDVRFRLENASSTAQPANSPFTPNPFASPPKLHVIMLNSMNLDGPADTPDLHRQSKDFLNEQLRQGTHSGGTWTLLLTHISFHKRMGICADAPFFSYFPPDQGGGIGDRTTSATV</sequence>
<evidence type="ECO:0000256" key="1">
    <source>
        <dbReference type="ARBA" id="ARBA00023136"/>
    </source>
</evidence>
<dbReference type="InterPro" id="IPR033308">
    <property type="entry name" value="PGAP5/Cdc1/Ted1"/>
</dbReference>
<organism evidence="2 3">
    <name type="scientific">Friedmanniomyces endolithicus</name>
    <dbReference type="NCBI Taxonomy" id="329885"/>
    <lineage>
        <taxon>Eukaryota</taxon>
        <taxon>Fungi</taxon>
        <taxon>Dikarya</taxon>
        <taxon>Ascomycota</taxon>
        <taxon>Pezizomycotina</taxon>
        <taxon>Dothideomycetes</taxon>
        <taxon>Dothideomycetidae</taxon>
        <taxon>Mycosphaerellales</taxon>
        <taxon>Teratosphaeriaceae</taxon>
        <taxon>Friedmanniomyces</taxon>
    </lineage>
</organism>
<evidence type="ECO:0000313" key="2">
    <source>
        <dbReference type="EMBL" id="KAK0307766.1"/>
    </source>
</evidence>
<keyword evidence="1" id="KW-0472">Membrane</keyword>
<dbReference type="GO" id="GO:0006506">
    <property type="term" value="P:GPI anchor biosynthetic process"/>
    <property type="evidence" value="ECO:0007669"/>
    <property type="project" value="InterPro"/>
</dbReference>
<accession>A0AAN6FB60</accession>
<dbReference type="SUPFAM" id="SSF56300">
    <property type="entry name" value="Metallo-dependent phosphatases"/>
    <property type="match status" value="1"/>
</dbReference>
<dbReference type="PANTHER" id="PTHR13315:SF1">
    <property type="entry name" value="PROTEIN TED1"/>
    <property type="match status" value="1"/>
</dbReference>
<dbReference type="EMBL" id="JASUXU010000092">
    <property type="protein sequence ID" value="KAK0307766.1"/>
    <property type="molecule type" value="Genomic_DNA"/>
</dbReference>
<evidence type="ECO:0000313" key="3">
    <source>
        <dbReference type="Proteomes" id="UP001168146"/>
    </source>
</evidence>
<comment type="caution">
    <text evidence="2">The sequence shown here is derived from an EMBL/GenBank/DDBJ whole genome shotgun (WGS) entry which is preliminary data.</text>
</comment>
<dbReference type="Proteomes" id="UP001168146">
    <property type="component" value="Unassembled WGS sequence"/>
</dbReference>
<dbReference type="Gene3D" id="3.60.21.10">
    <property type="match status" value="1"/>
</dbReference>
<protein>
    <recommendedName>
        <fullName evidence="4">Calcineurin-like phosphoesterase domain-containing protein</fullName>
    </recommendedName>
</protein>
<evidence type="ECO:0008006" key="4">
    <source>
        <dbReference type="Google" id="ProtNLM"/>
    </source>
</evidence>
<dbReference type="PANTHER" id="PTHR13315">
    <property type="entry name" value="METALLO PHOSPHOESTERASE RELATED"/>
    <property type="match status" value="1"/>
</dbReference>
<dbReference type="GO" id="GO:0016020">
    <property type="term" value="C:membrane"/>
    <property type="evidence" value="ECO:0007669"/>
    <property type="project" value="GOC"/>
</dbReference>
<dbReference type="InterPro" id="IPR029052">
    <property type="entry name" value="Metallo-depent_PP-like"/>
</dbReference>
<reference evidence="2" key="1">
    <citation type="submission" date="2021-12" db="EMBL/GenBank/DDBJ databases">
        <title>Black yeast isolated from Biological Soil Crust.</title>
        <authorList>
            <person name="Kurbessoian T."/>
        </authorList>
    </citation>
    <scope>NUCLEOTIDE SEQUENCE</scope>
    <source>
        <strain evidence="2">CCFEE 5208</strain>
    </source>
</reference>